<reference evidence="2" key="1">
    <citation type="submission" date="1997-12" db="EMBL/GenBank/DDBJ databases">
        <authorList>
            <person name="Carn G."/>
        </authorList>
    </citation>
    <scope>NUCLEOTIDE SEQUENCE</scope>
</reference>
<dbReference type="EMBL" id="AF036977">
    <property type="protein sequence ID" value="AAD02090.1"/>
    <property type="molecule type" value="mRNA"/>
</dbReference>
<accession>O95141</accession>
<name>O95141_HUMAN</name>
<evidence type="ECO:0000313" key="2">
    <source>
        <dbReference type="EMBL" id="AAD02090.1"/>
    </source>
</evidence>
<evidence type="ECO:0000256" key="1">
    <source>
        <dbReference type="SAM" id="MobiDB-lite"/>
    </source>
</evidence>
<feature type="region of interest" description="Disordered" evidence="1">
    <location>
        <begin position="88"/>
        <end position="175"/>
    </location>
</feature>
<feature type="region of interest" description="Disordered" evidence="1">
    <location>
        <begin position="199"/>
        <end position="230"/>
    </location>
</feature>
<feature type="compositionally biased region" description="Basic residues" evidence="1">
    <location>
        <begin position="109"/>
        <end position="123"/>
    </location>
</feature>
<feature type="compositionally biased region" description="Basic and acidic residues" evidence="1">
    <location>
        <begin position="157"/>
        <end position="172"/>
    </location>
</feature>
<sequence>MWRGSDLRPRPVSLTGLTLVVVAAQGPQVHSVKLCFGLGGPCLLFPIFRPLLLHPRRPRLHPGTRGVAVEPHALRVVHVAHGEEAGIRAAGPGHGGVEIPQGVSLGARRGLRPSRPSSRHRNRVPAPPPGRPLATPHRRRFPPDPALTCPGLGQDQGPREQQKQGSGRHDTILGDWEESESRWVRGNFRTGTAATLIGFSRNPTLNGSENWGSPVSTQEEGPDTGWEREKRNPAKMGNAQRWASPIHTPPLGPEILRATPEALGLRPDPATSVPSALSQCFPESWPRSCLRNQGETLGMGPVPLSSLCITESPSQNWTPCLLLLTCPRGLF</sequence>
<protein>
    <submittedName>
        <fullName evidence="2">Uncharacterized protein</fullName>
    </submittedName>
</protein>
<dbReference type="AlphaFoldDB" id="O95141"/>
<proteinExistence type="evidence at transcript level"/>
<feature type="compositionally biased region" description="Polar residues" evidence="1">
    <location>
        <begin position="201"/>
        <end position="219"/>
    </location>
</feature>
<organism evidence="2">
    <name type="scientific">Homo sapiens</name>
    <name type="common">Human</name>
    <dbReference type="NCBI Taxonomy" id="9606"/>
    <lineage>
        <taxon>Eukaryota</taxon>
        <taxon>Metazoa</taxon>
        <taxon>Chordata</taxon>
        <taxon>Craniata</taxon>
        <taxon>Vertebrata</taxon>
        <taxon>Euteleostomi</taxon>
        <taxon>Mammalia</taxon>
        <taxon>Eutheria</taxon>
        <taxon>Euarchontoglires</taxon>
        <taxon>Primates</taxon>
        <taxon>Haplorrhini</taxon>
        <taxon>Catarrhini</taxon>
        <taxon>Hominidae</taxon>
        <taxon>Homo</taxon>
    </lineage>
</organism>